<dbReference type="EMBL" id="AGXA01000017">
    <property type="protein sequence ID" value="EKU93653.1"/>
    <property type="molecule type" value="Genomic_DNA"/>
</dbReference>
<dbReference type="RefSeq" id="WP_003777543.1">
    <property type="nucleotide sequence ID" value="NZ_JH992958.1"/>
</dbReference>
<keyword evidence="1" id="KW-1133">Transmembrane helix</keyword>
<keyword evidence="3" id="KW-1185">Reference proteome</keyword>
<dbReference type="AlphaFoldDB" id="K9EAC3"/>
<feature type="transmembrane region" description="Helical" evidence="1">
    <location>
        <begin position="12"/>
        <end position="36"/>
    </location>
</feature>
<accession>K9EAC3</accession>
<gene>
    <name evidence="2" type="ORF">HMPREF9698_00770</name>
</gene>
<evidence type="ECO:0000313" key="3">
    <source>
        <dbReference type="Proteomes" id="UP000009875"/>
    </source>
</evidence>
<dbReference type="STRING" id="883081.HMPREF9698_00770"/>
<name>K9EAC3_9LACT</name>
<protein>
    <submittedName>
        <fullName evidence="2">Uncharacterized protein</fullName>
    </submittedName>
</protein>
<dbReference type="Proteomes" id="UP000009875">
    <property type="component" value="Unassembled WGS sequence"/>
</dbReference>
<feature type="transmembrane region" description="Helical" evidence="1">
    <location>
        <begin position="66"/>
        <end position="84"/>
    </location>
</feature>
<reference evidence="2 3" key="1">
    <citation type="submission" date="2012-09" db="EMBL/GenBank/DDBJ databases">
        <title>The Genome Sequence of Alloiococcus otitis ATCC 51267.</title>
        <authorList>
            <consortium name="The Broad Institute Genome Sequencing Platform"/>
            <person name="Earl A."/>
            <person name="Ward D."/>
            <person name="Feldgarden M."/>
            <person name="Gevers D."/>
            <person name="Huys G."/>
            <person name="Walker B."/>
            <person name="Young S.K."/>
            <person name="Zeng Q."/>
            <person name="Gargeya S."/>
            <person name="Fitzgerald M."/>
            <person name="Haas B."/>
            <person name="Abouelleil A."/>
            <person name="Alvarado L."/>
            <person name="Arachchi H.M."/>
            <person name="Berlin A.M."/>
            <person name="Chapman S.B."/>
            <person name="Goldberg J."/>
            <person name="Griggs A."/>
            <person name="Gujja S."/>
            <person name="Hansen M."/>
            <person name="Howarth C."/>
            <person name="Imamovic A."/>
            <person name="Larimer J."/>
            <person name="McCowen C."/>
            <person name="Montmayeur A."/>
            <person name="Murphy C."/>
            <person name="Neiman D."/>
            <person name="Pearson M."/>
            <person name="Priest M."/>
            <person name="Roberts A."/>
            <person name="Saif S."/>
            <person name="Shea T."/>
            <person name="Sisk P."/>
            <person name="Sykes S."/>
            <person name="Wortman J."/>
            <person name="Nusbaum C."/>
            <person name="Birren B."/>
        </authorList>
    </citation>
    <scope>NUCLEOTIDE SEQUENCE [LARGE SCALE GENOMIC DNA]</scope>
    <source>
        <strain evidence="2 3">ATCC 51267</strain>
    </source>
</reference>
<feature type="transmembrane region" description="Helical" evidence="1">
    <location>
        <begin position="105"/>
        <end position="135"/>
    </location>
</feature>
<organism evidence="2 3">
    <name type="scientific">Alloiococcus otitis ATCC 51267</name>
    <dbReference type="NCBI Taxonomy" id="883081"/>
    <lineage>
        <taxon>Bacteria</taxon>
        <taxon>Bacillati</taxon>
        <taxon>Bacillota</taxon>
        <taxon>Bacilli</taxon>
        <taxon>Lactobacillales</taxon>
        <taxon>Carnobacteriaceae</taxon>
        <taxon>Alloiococcus</taxon>
    </lineage>
</organism>
<feature type="transmembrane region" description="Helical" evidence="1">
    <location>
        <begin position="189"/>
        <end position="209"/>
    </location>
</feature>
<dbReference type="HOGENOM" id="CLU_1033042_0_0_9"/>
<comment type="caution">
    <text evidence="2">The sequence shown here is derived from an EMBL/GenBank/DDBJ whole genome shotgun (WGS) entry which is preliminary data.</text>
</comment>
<evidence type="ECO:0000256" key="1">
    <source>
        <dbReference type="SAM" id="Phobius"/>
    </source>
</evidence>
<keyword evidence="1" id="KW-0472">Membrane</keyword>
<feature type="transmembrane region" description="Helical" evidence="1">
    <location>
        <begin position="239"/>
        <end position="259"/>
    </location>
</feature>
<sequence length="269" mass="30841">MELLKLTAKRMLFNKLTLILLFLFFVLVLMDSFLYLTTLAYTPETGYAFPHALEVFITRHDESTSILPLFLPFFVFGIAGDYFFTDKSSGMMTLSALRIGRRHQLIVNILSTSFITASLIGLLYSVLLIAYLFIFPLQENNIIHTFLVEGQFADLPLYAFSLILANILAAIAFQLTGQAVGMVVSKKSQLYIALFLIIFAIPYTHYYALDPRQFPIFNYTPIIFLLQTLQLPDNIFKVFIYWLAYIALDLLVIFTLFHYKYLPSPKRGG</sequence>
<proteinExistence type="predicted"/>
<evidence type="ECO:0000313" key="2">
    <source>
        <dbReference type="EMBL" id="EKU93653.1"/>
    </source>
</evidence>
<keyword evidence="1" id="KW-0812">Transmembrane</keyword>
<feature type="transmembrane region" description="Helical" evidence="1">
    <location>
        <begin position="155"/>
        <end position="177"/>
    </location>
</feature>